<dbReference type="OrthoDB" id="4951845at2759"/>
<dbReference type="EMBL" id="ML769515">
    <property type="protein sequence ID" value="KAE9396353.1"/>
    <property type="molecule type" value="Genomic_DNA"/>
</dbReference>
<name>A0A6A4HF50_9AGAR</name>
<evidence type="ECO:0000259" key="1">
    <source>
        <dbReference type="Pfam" id="PF13409"/>
    </source>
</evidence>
<evidence type="ECO:0000313" key="3">
    <source>
        <dbReference type="EMBL" id="KAE9396353.1"/>
    </source>
</evidence>
<gene>
    <name evidence="3" type="ORF">BT96DRAFT_958228</name>
</gene>
<evidence type="ECO:0000313" key="4">
    <source>
        <dbReference type="Proteomes" id="UP000799118"/>
    </source>
</evidence>
<dbReference type="Gene3D" id="1.20.1050.10">
    <property type="match status" value="1"/>
</dbReference>
<dbReference type="Gene3D" id="3.40.30.10">
    <property type="entry name" value="Glutaredoxin"/>
    <property type="match status" value="1"/>
</dbReference>
<reference evidence="3" key="1">
    <citation type="journal article" date="2019" name="Environ. Microbiol.">
        <title>Fungal ecological strategies reflected in gene transcription - a case study of two litter decomposers.</title>
        <authorList>
            <person name="Barbi F."/>
            <person name="Kohler A."/>
            <person name="Barry K."/>
            <person name="Baskaran P."/>
            <person name="Daum C."/>
            <person name="Fauchery L."/>
            <person name="Ihrmark K."/>
            <person name="Kuo A."/>
            <person name="LaButti K."/>
            <person name="Lipzen A."/>
            <person name="Morin E."/>
            <person name="Grigoriev I.V."/>
            <person name="Henrissat B."/>
            <person name="Lindahl B."/>
            <person name="Martin F."/>
        </authorList>
    </citation>
    <scope>NUCLEOTIDE SEQUENCE</scope>
    <source>
        <strain evidence="3">JB14</strain>
    </source>
</reference>
<dbReference type="SUPFAM" id="SSF52833">
    <property type="entry name" value="Thioredoxin-like"/>
    <property type="match status" value="1"/>
</dbReference>
<dbReference type="SUPFAM" id="SSF47616">
    <property type="entry name" value="GST C-terminal domain-like"/>
    <property type="match status" value="1"/>
</dbReference>
<keyword evidence="4" id="KW-1185">Reference proteome</keyword>
<dbReference type="InterPro" id="IPR004045">
    <property type="entry name" value="Glutathione_S-Trfase_N"/>
</dbReference>
<dbReference type="InterPro" id="IPR054416">
    <property type="entry name" value="GST_UstS-like_C"/>
</dbReference>
<dbReference type="CDD" id="cd03038">
    <property type="entry name" value="GST_N_etherase_LigE"/>
    <property type="match status" value="1"/>
</dbReference>
<sequence>MSNSGTTIIFYDIPFAEPGVCWSPFTWRTRYCLNYKGLPYRTEWVEYPDIEALCIKIGAAPTDVQDDGVTPEYTLPVIYDPTTGRAVSDSFDIAVYLDATYPSTPRVMHPGMQGIQTACASYANFQTARVRPFVIPAVFQKLPPGRSQEYFRRTREVTIGCKLEDWTPRGEDGVREWKAFERGLMFVDKPYKRARKETGGRFICGEHPTFADFALAGVLQWCKEGFGPESEEWRDISSWEDRKWETFLNNLEMVAQVQ</sequence>
<dbReference type="Pfam" id="PF13409">
    <property type="entry name" value="GST_N_2"/>
    <property type="match status" value="1"/>
</dbReference>
<dbReference type="InterPro" id="IPR036282">
    <property type="entry name" value="Glutathione-S-Trfase_C_sf"/>
</dbReference>
<dbReference type="InterPro" id="IPR036249">
    <property type="entry name" value="Thioredoxin-like_sf"/>
</dbReference>
<protein>
    <submittedName>
        <fullName evidence="3">Uncharacterized protein</fullName>
    </submittedName>
</protein>
<evidence type="ECO:0000259" key="2">
    <source>
        <dbReference type="Pfam" id="PF22041"/>
    </source>
</evidence>
<dbReference type="Proteomes" id="UP000799118">
    <property type="component" value="Unassembled WGS sequence"/>
</dbReference>
<feature type="domain" description="Glutathione S-transferase UstS-like C-terminal" evidence="2">
    <location>
        <begin position="128"/>
        <end position="252"/>
    </location>
</feature>
<dbReference type="Pfam" id="PF22041">
    <property type="entry name" value="GST_C_7"/>
    <property type="match status" value="1"/>
</dbReference>
<proteinExistence type="predicted"/>
<feature type="domain" description="GST N-terminal" evidence="1">
    <location>
        <begin position="22"/>
        <end position="99"/>
    </location>
</feature>
<accession>A0A6A4HF50</accession>
<organism evidence="3 4">
    <name type="scientific">Gymnopus androsaceus JB14</name>
    <dbReference type="NCBI Taxonomy" id="1447944"/>
    <lineage>
        <taxon>Eukaryota</taxon>
        <taxon>Fungi</taxon>
        <taxon>Dikarya</taxon>
        <taxon>Basidiomycota</taxon>
        <taxon>Agaricomycotina</taxon>
        <taxon>Agaricomycetes</taxon>
        <taxon>Agaricomycetidae</taxon>
        <taxon>Agaricales</taxon>
        <taxon>Marasmiineae</taxon>
        <taxon>Omphalotaceae</taxon>
        <taxon>Gymnopus</taxon>
    </lineage>
</organism>
<dbReference type="AlphaFoldDB" id="A0A6A4HF50"/>